<dbReference type="EMBL" id="CPXJ01000060">
    <property type="protein sequence ID" value="CNE47926.1"/>
    <property type="molecule type" value="Genomic_DNA"/>
</dbReference>
<reference evidence="1 2" key="1">
    <citation type="submission" date="2015-03" db="EMBL/GenBank/DDBJ databases">
        <authorList>
            <consortium name="Pathogen Informatics"/>
            <person name="Murphy D."/>
        </authorList>
    </citation>
    <scope>NUCLEOTIDE SEQUENCE [LARGE SCALE GENOMIC DNA]</scope>
    <source>
        <strain evidence="1 2">IP05342</strain>
    </source>
</reference>
<accession>A0ABP1YC11</accession>
<proteinExistence type="predicted"/>
<comment type="caution">
    <text evidence="1">The sequence shown here is derived from an EMBL/GenBank/DDBJ whole genome shotgun (WGS) entry which is preliminary data.</text>
</comment>
<dbReference type="RefSeq" id="WP_050156747.1">
    <property type="nucleotide sequence ID" value="NZ_CPXJ01000060.1"/>
</dbReference>
<evidence type="ECO:0000313" key="2">
    <source>
        <dbReference type="Proteomes" id="UP000041601"/>
    </source>
</evidence>
<dbReference type="Proteomes" id="UP000041601">
    <property type="component" value="Unassembled WGS sequence"/>
</dbReference>
<keyword evidence="2" id="KW-1185">Reference proteome</keyword>
<name>A0ABP1YC11_YEREN</name>
<evidence type="ECO:0000313" key="1">
    <source>
        <dbReference type="EMBL" id="CNE47926.1"/>
    </source>
</evidence>
<protein>
    <submittedName>
        <fullName evidence="1">Phage regulatory protein Rha (Phage_pRha)</fullName>
    </submittedName>
</protein>
<sequence>MNKKAELVINGVPMMSSEEIATLTGKNKSDVHVDIWNILKQLYDIDKDDGKNHHIKNQRVVIINGVIISIDGRGYISEFLLDRRHTEILISGYDVKRRAAIIDRWHALETGEAQPRLELPQPQQSFASMNDNILSLARVVAEATASATMKAVIDIVGIQKYQPVAEPIAAIAPPAPETLQINHQAPVGEQPEYALVSELSWVSGLSDAACRRLATFASLPTCMTNGDRGHLQINRDSFMAAAQSLLDESTPPTGKLKRWKHPEFGGFTLRLKSESHTGETK</sequence>
<organism evidence="1 2">
    <name type="scientific">Yersinia enterocolitica</name>
    <dbReference type="NCBI Taxonomy" id="630"/>
    <lineage>
        <taxon>Bacteria</taxon>
        <taxon>Pseudomonadati</taxon>
        <taxon>Pseudomonadota</taxon>
        <taxon>Gammaproteobacteria</taxon>
        <taxon>Enterobacterales</taxon>
        <taxon>Yersiniaceae</taxon>
        <taxon>Yersinia</taxon>
    </lineage>
</organism>
<gene>
    <name evidence="1" type="ORF">ERS137959_03891</name>
</gene>